<protein>
    <submittedName>
        <fullName evidence="1">Succinate dehydrogenase flavin-adding protein (Antitoxin of CptAB toxin-antitoxin module)</fullName>
    </submittedName>
</protein>
<comment type="caution">
    <text evidence="1">The sequence shown here is derived from an EMBL/GenBank/DDBJ whole genome shotgun (WGS) entry which is preliminary data.</text>
</comment>
<name>A0ABS4GFU4_9FIRM</name>
<dbReference type="InterPro" id="IPR012347">
    <property type="entry name" value="Ferritin-like"/>
</dbReference>
<dbReference type="Proteomes" id="UP001519342">
    <property type="component" value="Unassembled WGS sequence"/>
</dbReference>
<evidence type="ECO:0000313" key="1">
    <source>
        <dbReference type="EMBL" id="MBP1926563.1"/>
    </source>
</evidence>
<dbReference type="RefSeq" id="WP_209512297.1">
    <property type="nucleotide sequence ID" value="NZ_JAGGKS010000007.1"/>
</dbReference>
<dbReference type="EMBL" id="JAGGKS010000007">
    <property type="protein sequence ID" value="MBP1926563.1"/>
    <property type="molecule type" value="Genomic_DNA"/>
</dbReference>
<proteinExistence type="predicted"/>
<reference evidence="1 2" key="1">
    <citation type="submission" date="2021-03" db="EMBL/GenBank/DDBJ databases">
        <title>Genomic Encyclopedia of Type Strains, Phase IV (KMG-IV): sequencing the most valuable type-strain genomes for metagenomic binning, comparative biology and taxonomic classification.</title>
        <authorList>
            <person name="Goeker M."/>
        </authorList>
    </citation>
    <scope>NUCLEOTIDE SEQUENCE [LARGE SCALE GENOMIC DNA]</scope>
    <source>
        <strain evidence="1 2">DSM 24004</strain>
    </source>
</reference>
<sequence length="61" mass="7051">MANLTEKELSALEDLLSLEEANVKKYNMLTSHVQDTALQQKLQNISNTHQQHFNTLFNHLN</sequence>
<gene>
    <name evidence="1" type="ORF">J2Z76_002432</name>
</gene>
<dbReference type="Gene3D" id="1.20.1260.10">
    <property type="match status" value="1"/>
</dbReference>
<evidence type="ECO:0000313" key="2">
    <source>
        <dbReference type="Proteomes" id="UP001519342"/>
    </source>
</evidence>
<accession>A0ABS4GFU4</accession>
<organism evidence="1 2">
    <name type="scientific">Sedimentibacter acidaminivorans</name>
    <dbReference type="NCBI Taxonomy" id="913099"/>
    <lineage>
        <taxon>Bacteria</taxon>
        <taxon>Bacillati</taxon>
        <taxon>Bacillota</taxon>
        <taxon>Tissierellia</taxon>
        <taxon>Sedimentibacter</taxon>
    </lineage>
</organism>
<keyword evidence="2" id="KW-1185">Reference proteome</keyword>